<sequence length="370" mass="40576">MIVSLIFTSSKGNSPASAMYVTSRGTPNPVIPQQEKYNYFTQCVVTKVANLGYSKLTCLASELIRTHLAGHYALTVLFLTADQRVHGLQTESTDGRHTLLAGELVRTHLQRYGRLVRVVDYLFRVFGVHHFGRFAPRRAEAGHARLAGEQVGAALEPDVALIRVFDVVVRVLGVQHFGRLAASRAETGHAFLGGVSEDEIHEKLIPCWRSIILKSFHRSPICTALQPNYAVGHAFLLFGHGLQVPGQKVNFVRLPAHVPAGAKSYHTPLSGELVRAALWPYLHVGEASNFFGHFLQIVGQNPRARIARRTEAGHAPLAGPLVGAVLQRDDAVRLAQLVQREFPDALTTLREAGHAGLHSCRQKSGLDNQN</sequence>
<organism evidence="1 2">
    <name type="scientific">Romanomermis culicivorax</name>
    <name type="common">Nematode worm</name>
    <dbReference type="NCBI Taxonomy" id="13658"/>
    <lineage>
        <taxon>Eukaryota</taxon>
        <taxon>Metazoa</taxon>
        <taxon>Ecdysozoa</taxon>
        <taxon>Nematoda</taxon>
        <taxon>Enoplea</taxon>
        <taxon>Dorylaimia</taxon>
        <taxon>Mermithida</taxon>
        <taxon>Mermithoidea</taxon>
        <taxon>Mermithidae</taxon>
        <taxon>Romanomermis</taxon>
    </lineage>
</organism>
<dbReference type="Proteomes" id="UP000887565">
    <property type="component" value="Unplaced"/>
</dbReference>
<keyword evidence="1" id="KW-1185">Reference proteome</keyword>
<proteinExistence type="predicted"/>
<evidence type="ECO:0000313" key="2">
    <source>
        <dbReference type="WBParaSite" id="nRc.2.0.1.t47405-RA"/>
    </source>
</evidence>
<name>A0A915L8G0_ROMCU</name>
<accession>A0A915L8G0</accession>
<dbReference type="WBParaSite" id="nRc.2.0.1.t47405-RA">
    <property type="protein sequence ID" value="nRc.2.0.1.t47405-RA"/>
    <property type="gene ID" value="nRc.2.0.1.g47405"/>
</dbReference>
<evidence type="ECO:0000313" key="1">
    <source>
        <dbReference type="Proteomes" id="UP000887565"/>
    </source>
</evidence>
<protein>
    <submittedName>
        <fullName evidence="2">Uncharacterized protein</fullName>
    </submittedName>
</protein>
<dbReference type="AlphaFoldDB" id="A0A915L8G0"/>
<reference evidence="2" key="1">
    <citation type="submission" date="2022-11" db="UniProtKB">
        <authorList>
            <consortium name="WormBaseParasite"/>
        </authorList>
    </citation>
    <scope>IDENTIFICATION</scope>
</reference>